<dbReference type="Gene3D" id="1.10.150.640">
    <property type="entry name" value="AcsD, thumb domain, helical bundle"/>
    <property type="match status" value="1"/>
</dbReference>
<proteinExistence type="inferred from homology"/>
<gene>
    <name evidence="4" type="ORF">NFG58_15755</name>
</gene>
<comment type="similarity">
    <text evidence="1">Belongs to the IucA/IucC family.</text>
</comment>
<protein>
    <submittedName>
        <fullName evidence="4">IucA/IucC family siderophore biosynthesis protein</fullName>
    </submittedName>
</protein>
<dbReference type="Gene3D" id="1.10.340.60">
    <property type="entry name" value="AcsD, palm domain, helix bundle"/>
    <property type="match status" value="1"/>
</dbReference>
<dbReference type="InterPro" id="IPR007310">
    <property type="entry name" value="Aerobactin_biosyn_IucA/IucC_N"/>
</dbReference>
<evidence type="ECO:0000313" key="4">
    <source>
        <dbReference type="EMBL" id="XBO70066.1"/>
    </source>
</evidence>
<sequence>MQFPPCTRTPGEIARHASQHALLNGIIKEVAIPHDLLSHHWPANRRGLPTSLQGLPLQVAWSSSLTLFVLVDRHSAMGCHQVVSPLYLRRSLDQPWREADTDELVSALLEDGPWREASPNPEFGDQVLQSQAVMASIIEDARRRPHDPLKDYAASEQGLWFGHPNHPTPKARQWPQGLNGQGRDCSPEFGQRSRLHQFSFPSQGLRIACNGLEPGEVLSQVADQSAEPEAGRVVLAMHPVQAELFRQVPDVAARINDGSIRDLGRSGPLALPTASMRTWHAPEHPWFIKGSLNVRITNCVRKNAWYELESTLVIDRIMSRLIDSEDPALETLELAREPATLHWAPQDADDDQRRWFREQTGVILRENFCQRFGAERCLLAATVFARDTELEPMAPTLVARASSPASAAVSGAHADDVPEHRIVDWYKAYLGALVEPVLALYFRHGIVVEPHLQNCVLIHDQGWPRRVLLRDFEGVKLTEDQGLDWLAGETLDERVRASMTYSRDKGWKRIAYCLLVNHLAEAILALSWRRPALAERLWAATGEELSRVRQRLGVATPELDVLLAGGDLPCKTNLKLRLMARADRHADYVWLPNPWHQLAGERLEVAHG</sequence>
<dbReference type="Gene3D" id="2.30.30.1240">
    <property type="entry name" value="AscD, thumb domain, four stranded beta-sheet"/>
    <property type="match status" value="1"/>
</dbReference>
<name>A0AAU7KEU9_9GAMM</name>
<dbReference type="InterPro" id="IPR043032">
    <property type="entry name" value="PvsD/AcsD-like_thumb_helix"/>
</dbReference>
<evidence type="ECO:0000259" key="3">
    <source>
        <dbReference type="Pfam" id="PF06276"/>
    </source>
</evidence>
<organism evidence="4">
    <name type="scientific">Halomonas sp. RT37</name>
    <dbReference type="NCBI Taxonomy" id="2950872"/>
    <lineage>
        <taxon>Bacteria</taxon>
        <taxon>Pseudomonadati</taxon>
        <taxon>Pseudomonadota</taxon>
        <taxon>Gammaproteobacteria</taxon>
        <taxon>Oceanospirillales</taxon>
        <taxon>Halomonadaceae</taxon>
        <taxon>Halomonas</taxon>
    </lineage>
</organism>
<dbReference type="AlphaFoldDB" id="A0AAU7KEU9"/>
<feature type="domain" description="Aerobactin siderophore biosynthesis IucA/IucC N-terminal" evidence="2">
    <location>
        <begin position="151"/>
        <end position="384"/>
    </location>
</feature>
<feature type="domain" description="Aerobactin siderophore biosynthesis IucA/IucC-like C-terminal" evidence="3">
    <location>
        <begin position="424"/>
        <end position="584"/>
    </location>
</feature>
<dbReference type="GO" id="GO:0019290">
    <property type="term" value="P:siderophore biosynthetic process"/>
    <property type="evidence" value="ECO:0007669"/>
    <property type="project" value="InterPro"/>
</dbReference>
<dbReference type="InterPro" id="IPR043045">
    <property type="entry name" value="PvsD/AcsD-like_palm_helix"/>
</dbReference>
<accession>A0AAU7KEU9</accession>
<reference evidence="4" key="1">
    <citation type="submission" date="2022-06" db="EMBL/GenBank/DDBJ databases">
        <title>A novel DMS-producing enzyme.</title>
        <authorList>
            <person name="Zhang Y."/>
        </authorList>
    </citation>
    <scope>NUCLEOTIDE SEQUENCE</scope>
    <source>
        <strain evidence="4">RT37</strain>
    </source>
</reference>
<dbReference type="Gene3D" id="3.30.160.870">
    <property type="match status" value="1"/>
</dbReference>
<dbReference type="InterPro" id="IPR043033">
    <property type="entry name" value="PvsD/AcsD-like_thumb_beta"/>
</dbReference>
<dbReference type="RefSeq" id="WP_348826952.1">
    <property type="nucleotide sequence ID" value="NZ_CP098827.1"/>
</dbReference>
<dbReference type="PANTHER" id="PTHR34384:SF5">
    <property type="entry name" value="L-2,3-DIAMINOPROPANOATE--CITRATE LIGASE"/>
    <property type="match status" value="1"/>
</dbReference>
<dbReference type="InterPro" id="IPR022770">
    <property type="entry name" value="IucA/IucC-like_C"/>
</dbReference>
<evidence type="ECO:0000259" key="2">
    <source>
        <dbReference type="Pfam" id="PF04183"/>
    </source>
</evidence>
<dbReference type="InterPro" id="IPR037455">
    <property type="entry name" value="LucA/IucC-like"/>
</dbReference>
<dbReference type="Pfam" id="PF06276">
    <property type="entry name" value="FhuF"/>
    <property type="match status" value="1"/>
</dbReference>
<dbReference type="GO" id="GO:0016881">
    <property type="term" value="F:acid-amino acid ligase activity"/>
    <property type="evidence" value="ECO:0007669"/>
    <property type="project" value="UniProtKB-ARBA"/>
</dbReference>
<dbReference type="EMBL" id="CP098827">
    <property type="protein sequence ID" value="XBO70066.1"/>
    <property type="molecule type" value="Genomic_DNA"/>
</dbReference>
<dbReference type="Pfam" id="PF04183">
    <property type="entry name" value="IucA_IucC"/>
    <property type="match status" value="1"/>
</dbReference>
<evidence type="ECO:0000256" key="1">
    <source>
        <dbReference type="ARBA" id="ARBA00007832"/>
    </source>
</evidence>
<dbReference type="PANTHER" id="PTHR34384">
    <property type="entry name" value="L-2,3-DIAMINOPROPANOATE--CITRATE LIGASE"/>
    <property type="match status" value="1"/>
</dbReference>